<dbReference type="GO" id="GO:0020037">
    <property type="term" value="F:heme binding"/>
    <property type="evidence" value="ECO:0007669"/>
    <property type="project" value="TreeGrafter"/>
</dbReference>
<feature type="transmembrane region" description="Helical" evidence="12">
    <location>
        <begin position="129"/>
        <end position="151"/>
    </location>
</feature>
<keyword evidence="8" id="KW-0249">Electron transport</keyword>
<evidence type="ECO:0000256" key="1">
    <source>
        <dbReference type="ARBA" id="ARBA00004651"/>
    </source>
</evidence>
<dbReference type="EMBL" id="PVNG01000010">
    <property type="protein sequence ID" value="PRX63751.1"/>
    <property type="molecule type" value="Genomic_DNA"/>
</dbReference>
<feature type="transmembrane region" description="Helical" evidence="12">
    <location>
        <begin position="357"/>
        <end position="379"/>
    </location>
</feature>
<evidence type="ECO:0000256" key="8">
    <source>
        <dbReference type="ARBA" id="ARBA00022982"/>
    </source>
</evidence>
<evidence type="ECO:0000256" key="11">
    <source>
        <dbReference type="ARBA" id="ARBA00023136"/>
    </source>
</evidence>
<evidence type="ECO:0000256" key="6">
    <source>
        <dbReference type="ARBA" id="ARBA00022692"/>
    </source>
</evidence>
<dbReference type="GO" id="GO:0005886">
    <property type="term" value="C:plasma membrane"/>
    <property type="evidence" value="ECO:0007669"/>
    <property type="project" value="UniProtKB-SubCell"/>
</dbReference>
<keyword evidence="11 12" id="KW-0472">Membrane</keyword>
<evidence type="ECO:0000256" key="12">
    <source>
        <dbReference type="SAM" id="Phobius"/>
    </source>
</evidence>
<feature type="transmembrane region" description="Helical" evidence="12">
    <location>
        <begin position="310"/>
        <end position="330"/>
    </location>
</feature>
<dbReference type="AlphaFoldDB" id="A0A2T0MXF1"/>
<keyword evidence="14" id="KW-1185">Reference proteome</keyword>
<protein>
    <submittedName>
        <fullName evidence="13">Cytochrome d ubiquinol oxidase subunit I</fullName>
    </submittedName>
</protein>
<dbReference type="PANTHER" id="PTHR30365">
    <property type="entry name" value="CYTOCHROME D UBIQUINOL OXIDASE"/>
    <property type="match status" value="1"/>
</dbReference>
<keyword evidence="3" id="KW-0813">Transport</keyword>
<feature type="transmembrane region" description="Helical" evidence="12">
    <location>
        <begin position="56"/>
        <end position="77"/>
    </location>
</feature>
<keyword evidence="5" id="KW-0349">Heme</keyword>
<evidence type="ECO:0000313" key="13">
    <source>
        <dbReference type="EMBL" id="PRX63751.1"/>
    </source>
</evidence>
<dbReference type="GO" id="GO:0016682">
    <property type="term" value="F:oxidoreductase activity, acting on diphenols and related substances as donors, oxygen as acceptor"/>
    <property type="evidence" value="ECO:0007669"/>
    <property type="project" value="TreeGrafter"/>
</dbReference>
<evidence type="ECO:0000256" key="2">
    <source>
        <dbReference type="ARBA" id="ARBA00009819"/>
    </source>
</evidence>
<evidence type="ECO:0000313" key="14">
    <source>
        <dbReference type="Proteomes" id="UP000238312"/>
    </source>
</evidence>
<accession>A0A2T0MXF1</accession>
<feature type="transmembrane region" description="Helical" evidence="12">
    <location>
        <begin position="283"/>
        <end position="303"/>
    </location>
</feature>
<dbReference type="GO" id="GO:0070069">
    <property type="term" value="C:cytochrome complex"/>
    <property type="evidence" value="ECO:0007669"/>
    <property type="project" value="InterPro"/>
</dbReference>
<keyword evidence="9 12" id="KW-1133">Transmembrane helix</keyword>
<evidence type="ECO:0000256" key="3">
    <source>
        <dbReference type="ARBA" id="ARBA00022448"/>
    </source>
</evidence>
<dbReference type="Proteomes" id="UP000238312">
    <property type="component" value="Unassembled WGS sequence"/>
</dbReference>
<keyword evidence="10" id="KW-0408">Iron</keyword>
<feature type="transmembrane region" description="Helical" evidence="12">
    <location>
        <begin position="12"/>
        <end position="35"/>
    </location>
</feature>
<feature type="transmembrane region" description="Helical" evidence="12">
    <location>
        <begin position="181"/>
        <end position="206"/>
    </location>
</feature>
<keyword evidence="6 12" id="KW-0812">Transmembrane</keyword>
<sequence length="407" mass="44591">MMDLLLLSRLQFAATASIHFLFVALSLGLVVFVAAMQTMHVITDKDVYLRMTRFWGTLYVINYAVGIITGLVMEFQIGLNWSGLVKVTGDVLGVPLALETLIGFVVEATFLGMWIFGWNRLPALVHLSLIWLVAAAGYVTAFWIMVANSFLQHPVGYEMREGQARLTDAGALLTNPALTDAFLHLISAALLTCALFVAGISSWHLLRRGADAGVFRRSLRWGLLVAPLGGFSAIHWGFVQENVVERYQPMKLAAMSGTLGGSGDASLAPPSWIIVPFEIMKDVAYVVSWGTFLFLLLTIGGRIFRMRFPLYLLIGMLPLPFLAVSMGWLVREVGRQPWVVWGVLRTDQAVSDLEPTAVALSSAGFVTVLASLAVMDYWLIAKFARRGVSAATFGAAAGETEVRPLRF</sequence>
<dbReference type="Pfam" id="PF01654">
    <property type="entry name" value="Cyt_bd_oxida_I"/>
    <property type="match status" value="2"/>
</dbReference>
<proteinExistence type="inferred from homology"/>
<name>A0A2T0MXF1_9ACTN</name>
<organism evidence="13 14">
    <name type="scientific">Nonomuraea fuscirosea</name>
    <dbReference type="NCBI Taxonomy" id="1291556"/>
    <lineage>
        <taxon>Bacteria</taxon>
        <taxon>Bacillati</taxon>
        <taxon>Actinomycetota</taxon>
        <taxon>Actinomycetes</taxon>
        <taxon>Streptosporangiales</taxon>
        <taxon>Streptosporangiaceae</taxon>
        <taxon>Nonomuraea</taxon>
    </lineage>
</organism>
<comment type="caution">
    <text evidence="13">The sequence shown here is derived from an EMBL/GenBank/DDBJ whole genome shotgun (WGS) entry which is preliminary data.</text>
</comment>
<dbReference type="GO" id="GO:0046872">
    <property type="term" value="F:metal ion binding"/>
    <property type="evidence" value="ECO:0007669"/>
    <property type="project" value="UniProtKB-KW"/>
</dbReference>
<reference evidence="13 14" key="1">
    <citation type="submission" date="2018-03" db="EMBL/GenBank/DDBJ databases">
        <title>Genomic Encyclopedia of Type Strains, Phase III (KMG-III): the genomes of soil and plant-associated and newly described type strains.</title>
        <authorList>
            <person name="Whitman W."/>
        </authorList>
    </citation>
    <scope>NUCLEOTIDE SEQUENCE [LARGE SCALE GENOMIC DNA]</scope>
    <source>
        <strain evidence="13 14">CGMCC 4.7104</strain>
    </source>
</reference>
<evidence type="ECO:0000256" key="7">
    <source>
        <dbReference type="ARBA" id="ARBA00022723"/>
    </source>
</evidence>
<evidence type="ECO:0000256" key="9">
    <source>
        <dbReference type="ARBA" id="ARBA00022989"/>
    </source>
</evidence>
<gene>
    <name evidence="13" type="ORF">B0I32_110203</name>
</gene>
<feature type="transmembrane region" description="Helical" evidence="12">
    <location>
        <begin position="218"/>
        <end position="238"/>
    </location>
</feature>
<evidence type="ECO:0000256" key="4">
    <source>
        <dbReference type="ARBA" id="ARBA00022475"/>
    </source>
</evidence>
<comment type="similarity">
    <text evidence="2">Belongs to the cytochrome ubiquinol oxidase subunit 1 family.</text>
</comment>
<dbReference type="PIRSF" id="PIRSF006446">
    <property type="entry name" value="Cyt_quinol_oxidase_1"/>
    <property type="match status" value="1"/>
</dbReference>
<keyword evidence="4" id="KW-1003">Cell membrane</keyword>
<dbReference type="InterPro" id="IPR002585">
    <property type="entry name" value="Cyt-d_ubiquinol_oxidase_su_1"/>
</dbReference>
<dbReference type="GO" id="GO:0019646">
    <property type="term" value="P:aerobic electron transport chain"/>
    <property type="evidence" value="ECO:0007669"/>
    <property type="project" value="InterPro"/>
</dbReference>
<evidence type="ECO:0000256" key="5">
    <source>
        <dbReference type="ARBA" id="ARBA00022617"/>
    </source>
</evidence>
<dbReference type="PANTHER" id="PTHR30365:SF15">
    <property type="entry name" value="CYTOCHROME BD UBIQUINOL OXIDASE SUBUNIT 1"/>
    <property type="match status" value="1"/>
</dbReference>
<dbReference type="GO" id="GO:0009055">
    <property type="term" value="F:electron transfer activity"/>
    <property type="evidence" value="ECO:0007669"/>
    <property type="project" value="InterPro"/>
</dbReference>
<comment type="subcellular location">
    <subcellularLocation>
        <location evidence="1">Cell membrane</location>
        <topology evidence="1">Multi-pass membrane protein</topology>
    </subcellularLocation>
</comment>
<feature type="transmembrane region" description="Helical" evidence="12">
    <location>
        <begin position="97"/>
        <end position="117"/>
    </location>
</feature>
<keyword evidence="7" id="KW-0479">Metal-binding</keyword>
<evidence type="ECO:0000256" key="10">
    <source>
        <dbReference type="ARBA" id="ARBA00023004"/>
    </source>
</evidence>